<accession>A0A811VFW0</accession>
<comment type="caution">
    <text evidence="2">The sequence shown here is derived from an EMBL/GenBank/DDBJ whole genome shotgun (WGS) entry which is preliminary data.</text>
</comment>
<evidence type="ECO:0000313" key="2">
    <source>
        <dbReference type="EMBL" id="CAD7014137.1"/>
    </source>
</evidence>
<dbReference type="AlphaFoldDB" id="A0A811VFW0"/>
<reference evidence="2" key="1">
    <citation type="submission" date="2020-11" db="EMBL/GenBank/DDBJ databases">
        <authorList>
            <person name="Whitehead M."/>
        </authorList>
    </citation>
    <scope>NUCLEOTIDE SEQUENCE</scope>
    <source>
        <strain evidence="2">EGII</strain>
    </source>
</reference>
<keyword evidence="1" id="KW-0472">Membrane</keyword>
<evidence type="ECO:0000256" key="1">
    <source>
        <dbReference type="SAM" id="Phobius"/>
    </source>
</evidence>
<keyword evidence="1" id="KW-0812">Transmembrane</keyword>
<keyword evidence="3" id="KW-1185">Reference proteome</keyword>
<sequence>MPQELRNCIVLGVTLFEITKTHRKFNVIQYKVYKVQILHQITVILYLLLLLFLLLLSVCGLHRSGQNYVLVFVQEMSQNNCQTQRNCQSAFLSTPYVAIYMYIYTSRRLTVVVCCASRREAFGKAITHSLIHSLTHTHTHTHTQQSRPHIKHFKK</sequence>
<keyword evidence="1" id="KW-1133">Transmembrane helix</keyword>
<dbReference type="EMBL" id="CAJHJT010000056">
    <property type="protein sequence ID" value="CAD7014137.1"/>
    <property type="molecule type" value="Genomic_DNA"/>
</dbReference>
<gene>
    <name evidence="2" type="ORF">CCAP1982_LOCUS22143</name>
</gene>
<proteinExistence type="predicted"/>
<evidence type="ECO:0000313" key="3">
    <source>
        <dbReference type="Proteomes" id="UP000606786"/>
    </source>
</evidence>
<feature type="transmembrane region" description="Helical" evidence="1">
    <location>
        <begin position="37"/>
        <end position="58"/>
    </location>
</feature>
<name>A0A811VFW0_CERCA</name>
<protein>
    <submittedName>
        <fullName evidence="2">(Mediterranean fruit fly) hypothetical protein</fullName>
    </submittedName>
</protein>
<organism evidence="2 3">
    <name type="scientific">Ceratitis capitata</name>
    <name type="common">Mediterranean fruit fly</name>
    <name type="synonym">Tephritis capitata</name>
    <dbReference type="NCBI Taxonomy" id="7213"/>
    <lineage>
        <taxon>Eukaryota</taxon>
        <taxon>Metazoa</taxon>
        <taxon>Ecdysozoa</taxon>
        <taxon>Arthropoda</taxon>
        <taxon>Hexapoda</taxon>
        <taxon>Insecta</taxon>
        <taxon>Pterygota</taxon>
        <taxon>Neoptera</taxon>
        <taxon>Endopterygota</taxon>
        <taxon>Diptera</taxon>
        <taxon>Brachycera</taxon>
        <taxon>Muscomorpha</taxon>
        <taxon>Tephritoidea</taxon>
        <taxon>Tephritidae</taxon>
        <taxon>Ceratitis</taxon>
        <taxon>Ceratitis</taxon>
    </lineage>
</organism>
<dbReference type="Proteomes" id="UP000606786">
    <property type="component" value="Unassembled WGS sequence"/>
</dbReference>